<comment type="subcellular location">
    <subcellularLocation>
        <location evidence="2">Endoplasmic reticulum</location>
    </subcellularLocation>
    <subcellularLocation>
        <location evidence="1">Membrane</location>
        <topology evidence="1">Multi-pass membrane protein</topology>
    </subcellularLocation>
</comment>
<dbReference type="OMA" id="DFEQQRH"/>
<dbReference type="EnsemblMetazoa" id="G27952.1">
    <property type="protein sequence ID" value="G27952.1:cds"/>
    <property type="gene ID" value="G27952"/>
</dbReference>
<dbReference type="Pfam" id="PF14559">
    <property type="entry name" value="TPR_19"/>
    <property type="match status" value="2"/>
</dbReference>
<dbReference type="GO" id="GO:0005783">
    <property type="term" value="C:endoplasmic reticulum"/>
    <property type="evidence" value="ECO:0007669"/>
    <property type="project" value="UniProtKB-SubCell"/>
</dbReference>
<dbReference type="SUPFAM" id="SSF48452">
    <property type="entry name" value="TPR-like"/>
    <property type="match status" value="1"/>
</dbReference>
<evidence type="ECO:0000259" key="15">
    <source>
        <dbReference type="Pfam" id="PF08409"/>
    </source>
</evidence>
<comment type="pathway">
    <text evidence="3">Protein modification; protein glycosylation.</text>
</comment>
<dbReference type="Pfam" id="PF13181">
    <property type="entry name" value="TPR_8"/>
    <property type="match status" value="1"/>
</dbReference>
<feature type="transmembrane region" description="Helical" evidence="14">
    <location>
        <begin position="395"/>
        <end position="415"/>
    </location>
</feature>
<keyword evidence="10" id="KW-0256">Endoplasmic reticulum</keyword>
<name>A0A8W8LGM7_MAGGI</name>
<dbReference type="GO" id="GO:0016020">
    <property type="term" value="C:membrane"/>
    <property type="evidence" value="ECO:0007669"/>
    <property type="project" value="UniProtKB-SubCell"/>
</dbReference>
<evidence type="ECO:0000256" key="11">
    <source>
        <dbReference type="ARBA" id="ARBA00022989"/>
    </source>
</evidence>
<feature type="transmembrane region" description="Helical" evidence="14">
    <location>
        <begin position="107"/>
        <end position="127"/>
    </location>
</feature>
<evidence type="ECO:0000256" key="2">
    <source>
        <dbReference type="ARBA" id="ARBA00004240"/>
    </source>
</evidence>
<evidence type="ECO:0000313" key="17">
    <source>
        <dbReference type="Proteomes" id="UP000005408"/>
    </source>
</evidence>
<keyword evidence="7 14" id="KW-0812">Transmembrane</keyword>
<dbReference type="PANTHER" id="PTHR44809">
    <property type="match status" value="1"/>
</dbReference>
<protein>
    <recommendedName>
        <fullName evidence="5">dolichyl-phosphate-mannose--protein mannosyltransferase</fullName>
        <ecNumber evidence="5">2.4.1.109</ecNumber>
    </recommendedName>
</protein>
<feature type="transmembrane region" description="Helical" evidence="14">
    <location>
        <begin position="23"/>
        <end position="41"/>
    </location>
</feature>
<dbReference type="InterPro" id="IPR011990">
    <property type="entry name" value="TPR-like_helical_dom_sf"/>
</dbReference>
<evidence type="ECO:0000256" key="3">
    <source>
        <dbReference type="ARBA" id="ARBA00004922"/>
    </source>
</evidence>
<feature type="repeat" description="TPR" evidence="13">
    <location>
        <begin position="807"/>
        <end position="840"/>
    </location>
</feature>
<dbReference type="PROSITE" id="PS50005">
    <property type="entry name" value="TPR"/>
    <property type="match status" value="8"/>
</dbReference>
<dbReference type="InterPro" id="IPR013618">
    <property type="entry name" value="TMTC_DUF1736"/>
</dbReference>
<accession>A0A8W8LGM7</accession>
<evidence type="ECO:0000256" key="7">
    <source>
        <dbReference type="ARBA" id="ARBA00022692"/>
    </source>
</evidence>
<organism evidence="16 17">
    <name type="scientific">Magallana gigas</name>
    <name type="common">Pacific oyster</name>
    <name type="synonym">Crassostrea gigas</name>
    <dbReference type="NCBI Taxonomy" id="29159"/>
    <lineage>
        <taxon>Eukaryota</taxon>
        <taxon>Metazoa</taxon>
        <taxon>Spiralia</taxon>
        <taxon>Lophotrochozoa</taxon>
        <taxon>Mollusca</taxon>
        <taxon>Bivalvia</taxon>
        <taxon>Autobranchia</taxon>
        <taxon>Pteriomorphia</taxon>
        <taxon>Ostreida</taxon>
        <taxon>Ostreoidea</taxon>
        <taxon>Ostreidae</taxon>
        <taxon>Magallana</taxon>
    </lineage>
</organism>
<dbReference type="SMART" id="SM00028">
    <property type="entry name" value="TPR"/>
    <property type="match status" value="11"/>
</dbReference>
<evidence type="ECO:0000256" key="1">
    <source>
        <dbReference type="ARBA" id="ARBA00004141"/>
    </source>
</evidence>
<feature type="transmembrane region" description="Helical" evidence="14">
    <location>
        <begin position="292"/>
        <end position="314"/>
    </location>
</feature>
<feature type="transmembrane region" description="Helical" evidence="14">
    <location>
        <begin position="159"/>
        <end position="179"/>
    </location>
</feature>
<dbReference type="GO" id="GO:0004169">
    <property type="term" value="F:dolichyl-phosphate-mannose-protein mannosyltransferase activity"/>
    <property type="evidence" value="ECO:0007669"/>
    <property type="project" value="UniProtKB-EC"/>
</dbReference>
<keyword evidence="12 14" id="KW-0472">Membrane</keyword>
<dbReference type="OrthoDB" id="19588at2759"/>
<feature type="transmembrane region" description="Helical" evidence="14">
    <location>
        <begin position="220"/>
        <end position="238"/>
    </location>
</feature>
<evidence type="ECO:0000256" key="4">
    <source>
        <dbReference type="ARBA" id="ARBA00007882"/>
    </source>
</evidence>
<evidence type="ECO:0000256" key="6">
    <source>
        <dbReference type="ARBA" id="ARBA00022679"/>
    </source>
</evidence>
<keyword evidence="8" id="KW-0677">Repeat</keyword>
<feature type="transmembrane region" description="Helical" evidence="14">
    <location>
        <begin position="424"/>
        <end position="442"/>
    </location>
</feature>
<comment type="similarity">
    <text evidence="4">Belongs to the TMTC family.</text>
</comment>
<evidence type="ECO:0000256" key="5">
    <source>
        <dbReference type="ARBA" id="ARBA00012839"/>
    </source>
</evidence>
<feature type="repeat" description="TPR" evidence="13">
    <location>
        <begin position="665"/>
        <end position="698"/>
    </location>
</feature>
<feature type="repeat" description="TPR" evidence="13">
    <location>
        <begin position="699"/>
        <end position="732"/>
    </location>
</feature>
<dbReference type="Proteomes" id="UP000005408">
    <property type="component" value="Unassembled WGS sequence"/>
</dbReference>
<evidence type="ECO:0000256" key="13">
    <source>
        <dbReference type="PROSITE-ProRule" id="PRU00339"/>
    </source>
</evidence>
<dbReference type="InterPro" id="IPR019734">
    <property type="entry name" value="TPR_rpt"/>
</dbReference>
<evidence type="ECO:0000256" key="8">
    <source>
        <dbReference type="ARBA" id="ARBA00022737"/>
    </source>
</evidence>
<dbReference type="Pfam" id="PF08409">
    <property type="entry name" value="TMTC_DUF1736"/>
    <property type="match status" value="1"/>
</dbReference>
<proteinExistence type="inferred from homology"/>
<evidence type="ECO:0000256" key="10">
    <source>
        <dbReference type="ARBA" id="ARBA00022824"/>
    </source>
</evidence>
<dbReference type="Pfam" id="PF12895">
    <property type="entry name" value="ANAPC3"/>
    <property type="match status" value="1"/>
</dbReference>
<keyword evidence="6" id="KW-0808">Transferase</keyword>
<dbReference type="Gene3D" id="1.25.40.10">
    <property type="entry name" value="Tetratricopeptide repeat domain"/>
    <property type="match status" value="2"/>
</dbReference>
<feature type="repeat" description="TPR" evidence="13">
    <location>
        <begin position="530"/>
        <end position="563"/>
    </location>
</feature>
<dbReference type="AlphaFoldDB" id="A0A8W8LGM7"/>
<feature type="repeat" description="TPR" evidence="13">
    <location>
        <begin position="465"/>
        <end position="498"/>
    </location>
</feature>
<keyword evidence="17" id="KW-1185">Reference proteome</keyword>
<sequence length="858" mass="97586">MDLNGNQLKMTENAKYIKIPEKFVICLLTAAAAVLCYLNSLNGDFVHDDLYAIKNNRDVTGKNSLWSIWGHDYWGKPMSDPRSHKSYRPVTVLSFRLNHHLGLGSPYSFHVVNVCLHAVMTLMLTYVCQTILRLPAQCCLMSGLLFAVHPIHTEAVSGIVGRADVLASIFFLLSFISYFRSLELDKQPWDRGAPAIKHWSLMAVSVSMATVSMLCKEQGIMVLSVCVLFDAVFYSRLIHQYRSWNKIKPFVCRFIFVAAMGLLILSLRLWIMRGELPTFLHQDNPASFSSSLLARISTYVFLWFFNIWLLLFPSQLCYDWQIGSIPLVESLLDVRNLATVSLSIALLLLLLRCWKDAKTEEPNSAVISGLLLYGLPFIPASNLLFPVGFVVAERVLYLPSAGFCILVGYGADLLLKSFPQRKNMLVFLFASFLVVMATKTMSQNRVWRSRETLFVSGVRTLPHNAKTHYNYANYLKDIGEVESAKTHYQTALSLYPHLPSAHNNLGTLLNDTVEAEVHYEAALKISPDHKGAMINLGTSLITRGQYERGKKWIDKVLNQDPENLDAIIVKAWVAMEEGDLTLAEKFYQRALQKDPRNAEALYYYGKYWQKRGDLERAVRLFRRSYLTDSGQWMAMVSAGDALKQLGKFHEAEEVLSRSLMISRSVPALDTLGLVYFHLGRVSDSINMYEEIQKLAPDNAESLVHYAQILGNMGESERAKEILTQVLQRNPQNSDALVQMSNVLGLQAKHSQALDYLRDAIKITLRENNRHKLETLFFQQANHYKDLKRYDEALQSYNETIKINPLQKDAHLNIGTILHLQRKYSKAKYHYELVLKQDPGNQLAKANLGKLNNILNRHT</sequence>
<keyword evidence="9 13" id="KW-0802">TPR repeat</keyword>
<reference evidence="16" key="1">
    <citation type="submission" date="2022-08" db="UniProtKB">
        <authorList>
            <consortium name="EnsemblMetazoa"/>
        </authorList>
    </citation>
    <scope>IDENTIFICATION</scope>
    <source>
        <strain evidence="16">05x7-T-G4-1.051#20</strain>
    </source>
</reference>
<feature type="transmembrane region" description="Helical" evidence="14">
    <location>
        <begin position="250"/>
        <end position="271"/>
    </location>
</feature>
<feature type="repeat" description="TPR" evidence="13">
    <location>
        <begin position="564"/>
        <end position="597"/>
    </location>
</feature>
<evidence type="ECO:0000313" key="16">
    <source>
        <dbReference type="EnsemblMetazoa" id="G27952.1:cds"/>
    </source>
</evidence>
<dbReference type="InterPro" id="IPR052943">
    <property type="entry name" value="TMTC_O-mannosyl-trnsfr"/>
</dbReference>
<evidence type="ECO:0000256" key="14">
    <source>
        <dbReference type="SAM" id="Phobius"/>
    </source>
</evidence>
<keyword evidence="11 14" id="KW-1133">Transmembrane helix</keyword>
<feature type="repeat" description="TPR" evidence="13">
    <location>
        <begin position="598"/>
        <end position="631"/>
    </location>
</feature>
<evidence type="ECO:0000256" key="12">
    <source>
        <dbReference type="ARBA" id="ARBA00023136"/>
    </source>
</evidence>
<dbReference type="Pfam" id="PF13432">
    <property type="entry name" value="TPR_16"/>
    <property type="match status" value="1"/>
</dbReference>
<dbReference type="SMR" id="A0A8W8LGM7"/>
<feature type="repeat" description="TPR" evidence="13">
    <location>
        <begin position="773"/>
        <end position="806"/>
    </location>
</feature>
<dbReference type="PANTHER" id="PTHR44809:SF1">
    <property type="entry name" value="PROTEIN O-MANNOSYL-TRANSFERASE TMTC1"/>
    <property type="match status" value="1"/>
</dbReference>
<feature type="transmembrane region" description="Helical" evidence="14">
    <location>
        <begin position="366"/>
        <end position="389"/>
    </location>
</feature>
<feature type="domain" description="DUF1736" evidence="15">
    <location>
        <begin position="274"/>
        <end position="346"/>
    </location>
</feature>
<dbReference type="EC" id="2.4.1.109" evidence="5"/>
<evidence type="ECO:0000256" key="9">
    <source>
        <dbReference type="ARBA" id="ARBA00022803"/>
    </source>
</evidence>